<protein>
    <submittedName>
        <fullName evidence="1">Uncharacterized protein</fullName>
    </submittedName>
</protein>
<reference evidence="1" key="1">
    <citation type="submission" date="2020-08" db="EMBL/GenBank/DDBJ databases">
        <title>Genome public.</title>
        <authorList>
            <person name="Liu C."/>
            <person name="Sun Q."/>
        </authorList>
    </citation>
    <scope>NUCLEOTIDE SEQUENCE</scope>
    <source>
        <strain evidence="1">NSJ-53</strain>
    </source>
</reference>
<dbReference type="RefSeq" id="WP_249316336.1">
    <property type="nucleotide sequence ID" value="NZ_JACRSR010000002.1"/>
</dbReference>
<accession>A0A926D5B9</accession>
<dbReference type="Proteomes" id="UP000623172">
    <property type="component" value="Unassembled WGS sequence"/>
</dbReference>
<dbReference type="Pfam" id="PF18937">
    <property type="entry name" value="DUF5685"/>
    <property type="match status" value="1"/>
</dbReference>
<gene>
    <name evidence="1" type="ORF">H8696_07680</name>
</gene>
<dbReference type="InterPro" id="IPR043740">
    <property type="entry name" value="DUF5685"/>
</dbReference>
<dbReference type="AlphaFoldDB" id="A0A926D5B9"/>
<evidence type="ECO:0000313" key="2">
    <source>
        <dbReference type="Proteomes" id="UP000623172"/>
    </source>
</evidence>
<organism evidence="1 2">
    <name type="scientific">Gehongia tenuis</name>
    <dbReference type="NCBI Taxonomy" id="2763655"/>
    <lineage>
        <taxon>Bacteria</taxon>
        <taxon>Bacillati</taxon>
        <taxon>Bacillota</taxon>
        <taxon>Clostridia</taxon>
        <taxon>Christensenellales</taxon>
        <taxon>Christensenellaceae</taxon>
        <taxon>Gehongia</taxon>
    </lineage>
</organism>
<comment type="caution">
    <text evidence="1">The sequence shown here is derived from an EMBL/GenBank/DDBJ whole genome shotgun (WGS) entry which is preliminary data.</text>
</comment>
<proteinExistence type="predicted"/>
<name>A0A926D5B9_9FIRM</name>
<evidence type="ECO:0000313" key="1">
    <source>
        <dbReference type="EMBL" id="MBC8531727.1"/>
    </source>
</evidence>
<keyword evidence="2" id="KW-1185">Reference proteome</keyword>
<sequence length="277" mass="31886">MFGYIIANQEDLSEADARHYRACYCGLCQRLGEVYGLRGRVTLTYDMTFLIVLLSSLYEPETEQGQRRCAVHPFKTHAFWRTPITDYAADMNVALAYHNCWDDWQDDRSLAGYSEARLLRKHYDAIEKRYPRQCQAIAEGLSKLAAIEKAGVPDLDSAANAFGALMAEIFVWKEDAWADALRRMAAGLGRFIYTMDAYEDVEKDVRKGRYNPLVQLHQGPDFEVRCKRILTLFLGECAIAFEKLPLVQDLPILRNILYSGVWTKYTLLQKKKERNES</sequence>
<dbReference type="EMBL" id="JACRSR010000002">
    <property type="protein sequence ID" value="MBC8531727.1"/>
    <property type="molecule type" value="Genomic_DNA"/>
</dbReference>